<dbReference type="RefSeq" id="WP_115176222.1">
    <property type="nucleotide sequence ID" value="NZ_UGNY01000001.1"/>
</dbReference>
<reference evidence="3 4" key="1">
    <citation type="submission" date="2018-06" db="EMBL/GenBank/DDBJ databases">
        <authorList>
            <consortium name="Pathogen Informatics"/>
            <person name="Doyle S."/>
        </authorList>
    </citation>
    <scope>NUCLEOTIDE SEQUENCE [LARGE SCALE GENOMIC DNA]</scope>
    <source>
        <strain evidence="3 4">NCTC11978</strain>
    </source>
</reference>
<dbReference type="EC" id="2.1.1.-" evidence="3"/>
<dbReference type="Gene3D" id="2.60.120.10">
    <property type="entry name" value="Jelly Rolls"/>
    <property type="match status" value="1"/>
</dbReference>
<keyword evidence="3" id="KW-0489">Methyltransferase</keyword>
<dbReference type="InterPro" id="IPR015985">
    <property type="entry name" value="TehB-like_dom"/>
</dbReference>
<protein>
    <submittedName>
        <fullName evidence="3">Tellurite resistance protein TehB</fullName>
        <ecNumber evidence="3">2.1.1.-</ecNumber>
    </submittedName>
</protein>
<dbReference type="Pfam" id="PF03848">
    <property type="entry name" value="TehB"/>
    <property type="match status" value="1"/>
</dbReference>
<dbReference type="Pfam" id="PF09313">
    <property type="entry name" value="TehB-like"/>
    <property type="match status" value="1"/>
</dbReference>
<dbReference type="SUPFAM" id="SSF51197">
    <property type="entry name" value="Clavaminate synthase-like"/>
    <property type="match status" value="1"/>
</dbReference>
<dbReference type="PANTHER" id="PTHR43861">
    <property type="entry name" value="TRANS-ACONITATE 2-METHYLTRANSFERASE-RELATED"/>
    <property type="match status" value="1"/>
</dbReference>
<dbReference type="PIRSF" id="PIRSF005215">
    <property type="entry name" value="TehB"/>
    <property type="match status" value="1"/>
</dbReference>
<dbReference type="InterPro" id="IPR014710">
    <property type="entry name" value="RmlC-like_jellyroll"/>
</dbReference>
<evidence type="ECO:0000313" key="3">
    <source>
        <dbReference type="EMBL" id="STX39879.1"/>
    </source>
</evidence>
<evidence type="ECO:0000313" key="4">
    <source>
        <dbReference type="Proteomes" id="UP000254033"/>
    </source>
</evidence>
<feature type="domain" description="Tellurite resistance methyltransferase TehB-like" evidence="1">
    <location>
        <begin position="93"/>
        <end position="286"/>
    </location>
</feature>
<keyword evidence="3" id="KW-0808">Transferase</keyword>
<dbReference type="SUPFAM" id="SSF53335">
    <property type="entry name" value="S-adenosyl-L-methionine-dependent methyltransferases"/>
    <property type="match status" value="1"/>
</dbReference>
<name>A0A378IXM2_9GAMM</name>
<evidence type="ECO:0000259" key="2">
    <source>
        <dbReference type="Pfam" id="PF09313"/>
    </source>
</evidence>
<dbReference type="InterPro" id="IPR029063">
    <property type="entry name" value="SAM-dependent_MTases_sf"/>
</dbReference>
<gene>
    <name evidence="3" type="primary">tehB</name>
    <name evidence="3" type="ORF">NCTC11978_03085</name>
</gene>
<dbReference type="GO" id="GO:0032259">
    <property type="term" value="P:methylation"/>
    <property type="evidence" value="ECO:0007669"/>
    <property type="project" value="UniProtKB-KW"/>
</dbReference>
<dbReference type="CDD" id="cd02440">
    <property type="entry name" value="AdoMet_MTases"/>
    <property type="match status" value="1"/>
</dbReference>
<dbReference type="Gene3D" id="3.40.50.150">
    <property type="entry name" value="Vaccinia Virus protein VP39"/>
    <property type="match status" value="1"/>
</dbReference>
<dbReference type="GO" id="GO:0008168">
    <property type="term" value="F:methyltransferase activity"/>
    <property type="evidence" value="ECO:0007669"/>
    <property type="project" value="UniProtKB-KW"/>
</dbReference>
<proteinExistence type="predicted"/>
<feature type="domain" description="TehB/YeaR-like" evidence="2">
    <location>
        <begin position="24"/>
        <end position="88"/>
    </location>
</feature>
<organism evidence="3 4">
    <name type="scientific">Legionella feeleii</name>
    <dbReference type="NCBI Taxonomy" id="453"/>
    <lineage>
        <taxon>Bacteria</taxon>
        <taxon>Pseudomonadati</taxon>
        <taxon>Pseudomonadota</taxon>
        <taxon>Gammaproteobacteria</taxon>
        <taxon>Legionellales</taxon>
        <taxon>Legionellaceae</taxon>
        <taxon>Legionella</taxon>
    </lineage>
</organism>
<dbReference type="AlphaFoldDB" id="A0A378IXM2"/>
<accession>A0A378IXM2</accession>
<dbReference type="PANTHER" id="PTHR43861:SF1">
    <property type="entry name" value="TRANS-ACONITATE 2-METHYLTRANSFERASE"/>
    <property type="match status" value="1"/>
</dbReference>
<evidence type="ECO:0000259" key="1">
    <source>
        <dbReference type="Pfam" id="PF03848"/>
    </source>
</evidence>
<sequence length="298" mass="34318">MPINHDELRCYKEIELSEQGKLPFFLNKHSTKEGTWGLLQLREGEIDFIFLNGAEEELARHRVNQQGPQLLIPPASWHKIVPLSDNWRASLQFYCKPQRYFSKKYGLPQIHSDLLQVYQTYLHQQEKMAVLDVGCGSGRNPLFLASLGHSVTGMDINETAMQQITEIAQKEGLTTVQTIVHDFNLPLNPAHQAYDFVYSTVTLQFLNAKRIPALLTELQQMTAPQGFHFLVFPIKAEPYIYPSSFSFLAEKDELYHFYQDCGWSILEYKETVGNLHKLDEHGKPIQGLFGFLFAQKLR</sequence>
<dbReference type="InterPro" id="IPR014431">
    <property type="entry name" value="Tellurite-R_TehB-2"/>
</dbReference>
<dbReference type="InterPro" id="IPR015392">
    <property type="entry name" value="TehB/YeaR-like_dom"/>
</dbReference>
<dbReference type="NCBIfam" id="NF008992">
    <property type="entry name" value="PRK12335.1"/>
    <property type="match status" value="1"/>
</dbReference>
<dbReference type="EMBL" id="UGNY01000001">
    <property type="protein sequence ID" value="STX39879.1"/>
    <property type="molecule type" value="Genomic_DNA"/>
</dbReference>
<dbReference type="Proteomes" id="UP000254033">
    <property type="component" value="Unassembled WGS sequence"/>
</dbReference>